<accession>A0ABU9PQY1</accession>
<dbReference type="RefSeq" id="WP_342828183.1">
    <property type="nucleotide sequence ID" value="NZ_JBANDC010000002.1"/>
</dbReference>
<dbReference type="EMBL" id="JBANDC010000002">
    <property type="protein sequence ID" value="MEM4986397.1"/>
    <property type="molecule type" value="Genomic_DNA"/>
</dbReference>
<comment type="caution">
    <text evidence="1">The sequence shown here is derived from an EMBL/GenBank/DDBJ whole genome shotgun (WGS) entry which is preliminary data.</text>
</comment>
<protein>
    <recommendedName>
        <fullName evidence="3">Transposase</fullName>
    </recommendedName>
</protein>
<sequence>MCAIAKLSRSLENTFSGRSKKQKSPHSCGLLSVSHLRILANAGRQIISALYSLQKRLESTALANDPAKARFHAGFDVFLNCG</sequence>
<keyword evidence="2" id="KW-1185">Reference proteome</keyword>
<evidence type="ECO:0008006" key="3">
    <source>
        <dbReference type="Google" id="ProtNLM"/>
    </source>
</evidence>
<proteinExistence type="predicted"/>
<reference evidence="1 2" key="1">
    <citation type="submission" date="2024-02" db="EMBL/GenBank/DDBJ databases">
        <title>Draft genome sequence of Collimonas sp. strain H4R21, an effective mineral-weathering bacterial strain isolated from the beech rhizosphere.</title>
        <authorList>
            <person name="Morin E."/>
            <person name="Uroz S."/>
            <person name="Leveau J.H.J."/>
            <person name="Kumar R."/>
            <person name="Rey M.W."/>
            <person name="Pham J."/>
        </authorList>
    </citation>
    <scope>NUCLEOTIDE SEQUENCE [LARGE SCALE GENOMIC DNA]</scope>
    <source>
        <strain evidence="1 2">H4R21</strain>
    </source>
</reference>
<gene>
    <name evidence="1" type="ORF">V8G57_03245</name>
</gene>
<evidence type="ECO:0000313" key="1">
    <source>
        <dbReference type="EMBL" id="MEM4986397.1"/>
    </source>
</evidence>
<organism evidence="1 2">
    <name type="scientific">Collimonas rhizosphaerae</name>
    <dbReference type="NCBI Taxonomy" id="3126357"/>
    <lineage>
        <taxon>Bacteria</taxon>
        <taxon>Pseudomonadati</taxon>
        <taxon>Pseudomonadota</taxon>
        <taxon>Betaproteobacteria</taxon>
        <taxon>Burkholderiales</taxon>
        <taxon>Oxalobacteraceae</taxon>
        <taxon>Collimonas</taxon>
    </lineage>
</organism>
<name>A0ABU9PQY1_9BURK</name>
<evidence type="ECO:0000313" key="2">
    <source>
        <dbReference type="Proteomes" id="UP001495910"/>
    </source>
</evidence>
<dbReference type="Proteomes" id="UP001495910">
    <property type="component" value="Unassembled WGS sequence"/>
</dbReference>